<dbReference type="InterPro" id="IPR001752">
    <property type="entry name" value="Kinesin_motor_dom"/>
</dbReference>
<keyword evidence="6" id="KW-0493">Microtubule</keyword>
<dbReference type="AlphaFoldDB" id="A0A7R9GZP6"/>
<keyword evidence="7" id="KW-0175">Coiled coil</keyword>
<dbReference type="GO" id="GO:0008017">
    <property type="term" value="F:microtubule binding"/>
    <property type="evidence" value="ECO:0007669"/>
    <property type="project" value="InterPro"/>
</dbReference>
<dbReference type="InterPro" id="IPR036961">
    <property type="entry name" value="Kinesin_motor_dom_sf"/>
</dbReference>
<dbReference type="Pfam" id="PF00225">
    <property type="entry name" value="Kinesin"/>
    <property type="match status" value="1"/>
</dbReference>
<evidence type="ECO:0000256" key="3">
    <source>
        <dbReference type="ARBA" id="ARBA00022840"/>
    </source>
</evidence>
<feature type="coiled-coil region" evidence="7">
    <location>
        <begin position="374"/>
        <end position="420"/>
    </location>
</feature>
<dbReference type="PANTHER" id="PTHR47968">
    <property type="entry name" value="CENTROMERE PROTEIN E"/>
    <property type="match status" value="1"/>
</dbReference>
<protein>
    <recommendedName>
        <fullName evidence="6">Kinesin-like protein</fullName>
    </recommendedName>
</protein>
<evidence type="ECO:0000259" key="8">
    <source>
        <dbReference type="PROSITE" id="PS50067"/>
    </source>
</evidence>
<evidence type="ECO:0000256" key="2">
    <source>
        <dbReference type="ARBA" id="ARBA00022741"/>
    </source>
</evidence>
<dbReference type="GO" id="GO:0003777">
    <property type="term" value="F:microtubule motor activity"/>
    <property type="evidence" value="ECO:0007669"/>
    <property type="project" value="InterPro"/>
</dbReference>
<keyword evidence="4" id="KW-0206">Cytoskeleton</keyword>
<evidence type="ECO:0000256" key="6">
    <source>
        <dbReference type="RuleBase" id="RU000394"/>
    </source>
</evidence>
<gene>
    <name evidence="9" type="ORF">TPSB3V08_LOCUS3699</name>
</gene>
<feature type="coiled-coil region" evidence="7">
    <location>
        <begin position="473"/>
        <end position="535"/>
    </location>
</feature>
<dbReference type="PANTHER" id="PTHR47968:SF50">
    <property type="entry name" value="KINESIN-LIKE PROTEIN"/>
    <property type="match status" value="1"/>
</dbReference>
<organism evidence="9">
    <name type="scientific">Timema poppense</name>
    <name type="common">Walking stick</name>
    <dbReference type="NCBI Taxonomy" id="170557"/>
    <lineage>
        <taxon>Eukaryota</taxon>
        <taxon>Metazoa</taxon>
        <taxon>Ecdysozoa</taxon>
        <taxon>Arthropoda</taxon>
        <taxon>Hexapoda</taxon>
        <taxon>Insecta</taxon>
        <taxon>Pterygota</taxon>
        <taxon>Neoptera</taxon>
        <taxon>Polyneoptera</taxon>
        <taxon>Phasmatodea</taxon>
        <taxon>Timematodea</taxon>
        <taxon>Timematoidea</taxon>
        <taxon>Timematidae</taxon>
        <taxon>Timema</taxon>
    </lineage>
</organism>
<feature type="binding site" evidence="5">
    <location>
        <begin position="109"/>
        <end position="116"/>
    </location>
    <ligand>
        <name>ATP</name>
        <dbReference type="ChEBI" id="CHEBI:30616"/>
    </ligand>
</feature>
<dbReference type="GO" id="GO:0000278">
    <property type="term" value="P:mitotic cell cycle"/>
    <property type="evidence" value="ECO:0007669"/>
    <property type="project" value="TreeGrafter"/>
</dbReference>
<evidence type="ECO:0000313" key="9">
    <source>
        <dbReference type="EMBL" id="CAD7402725.1"/>
    </source>
</evidence>
<dbReference type="PRINTS" id="PR00380">
    <property type="entry name" value="KINESINHEAVY"/>
</dbReference>
<reference evidence="9" key="1">
    <citation type="submission" date="2020-11" db="EMBL/GenBank/DDBJ databases">
        <authorList>
            <person name="Tran Van P."/>
        </authorList>
    </citation>
    <scope>NUCLEOTIDE SEQUENCE</scope>
</reference>
<evidence type="ECO:0000256" key="7">
    <source>
        <dbReference type="SAM" id="Coils"/>
    </source>
</evidence>
<keyword evidence="3 5" id="KW-0067">ATP-binding</keyword>
<evidence type="ECO:0000256" key="4">
    <source>
        <dbReference type="ARBA" id="ARBA00023212"/>
    </source>
</evidence>
<accession>A0A7R9GZP6</accession>
<dbReference type="InterPro" id="IPR019821">
    <property type="entry name" value="Kinesin_motor_CS"/>
</dbReference>
<dbReference type="SMART" id="SM00129">
    <property type="entry name" value="KISc"/>
    <property type="match status" value="1"/>
</dbReference>
<feature type="domain" description="Kinesin motor" evidence="8">
    <location>
        <begin position="23"/>
        <end position="359"/>
    </location>
</feature>
<dbReference type="FunFam" id="3.40.850.10:FF:000082">
    <property type="entry name" value="OSM3-like kinesin"/>
    <property type="match status" value="1"/>
</dbReference>
<dbReference type="PROSITE" id="PS00411">
    <property type="entry name" value="KINESIN_MOTOR_1"/>
    <property type="match status" value="1"/>
</dbReference>
<evidence type="ECO:0000256" key="5">
    <source>
        <dbReference type="PROSITE-ProRule" id="PRU00283"/>
    </source>
</evidence>
<proteinExistence type="inferred from homology"/>
<keyword evidence="4" id="KW-0963">Cytoplasm</keyword>
<sequence>MNIMAQMDTSCLMIKPELTNEDNIRVVVRIRPLSEKEIRSRFKNIIRIDHPNHISILNLTHNGDECPKTFAFDAVLGEASSQEDVYECFGRPVVEKVLEGYNGTIFAYGQTGSGKTYTMEGVQENKDEWGIVPNAIHHIFLAIDQATDRDKSISFSVRVSYVEVYNDNIHDLLSEDHTASLSIREDPLHGVFVKRLTGFVVASSTDLYNVTTLGNRNRATGSTKMNEKSSRSHAVLMVTIQQNVSEVYISGKLMTRVGSLHLVDLAGSERQSKTGTSGVRLKEASKINQSLSTLGKVIAALVDAKSTHVPYRESKLTLLLKNSLGGNSVTTMVANVAPSDYNYDETLCTLRYADRAKHIKNHVQLNDSPRNIAIERTAGEILTLKKELEQLSKIVDDPTIEFIDTDEKESIEELEEEEERRRRENMTNDELAAYLEMKMQSEAHETDLLLAKKEYDKVQQMLQQVKKHAIVGEENLLEKFDEQQQQLNAWSLELKEAASTERELEMQLHWLESDMVDIEDKYSSLQEEVDEKTKKLNKLMPVLGRAKKELATLERKQRRQILKEVDKVFKVFVTQVRDMTRHLDLYDHILSQWIPEDKLLLIEKNMTWDEWTDEWTISHSSLCGNNVQRQQEPSGSLKQNQRGHSDIYRSYSLESSQIKSANIEEKLKLPLIDKKPSTSNSLEE</sequence>
<keyword evidence="5 6" id="KW-0505">Motor protein</keyword>
<dbReference type="SUPFAM" id="SSF52540">
    <property type="entry name" value="P-loop containing nucleoside triphosphate hydrolases"/>
    <property type="match status" value="1"/>
</dbReference>
<dbReference type="GO" id="GO:0005524">
    <property type="term" value="F:ATP binding"/>
    <property type="evidence" value="ECO:0007669"/>
    <property type="project" value="UniProtKB-UniRule"/>
</dbReference>
<dbReference type="InterPro" id="IPR027417">
    <property type="entry name" value="P-loop_NTPase"/>
</dbReference>
<dbReference type="Gene3D" id="3.40.850.10">
    <property type="entry name" value="Kinesin motor domain"/>
    <property type="match status" value="1"/>
</dbReference>
<dbReference type="EMBL" id="OD001650">
    <property type="protein sequence ID" value="CAD7402725.1"/>
    <property type="molecule type" value="Genomic_DNA"/>
</dbReference>
<evidence type="ECO:0000256" key="1">
    <source>
        <dbReference type="ARBA" id="ARBA00004245"/>
    </source>
</evidence>
<comment type="similarity">
    <text evidence="5 6">Belongs to the TRAFAC class myosin-kinesin ATPase superfamily. Kinesin family.</text>
</comment>
<dbReference type="GO" id="GO:0005874">
    <property type="term" value="C:microtubule"/>
    <property type="evidence" value="ECO:0007669"/>
    <property type="project" value="UniProtKB-KW"/>
</dbReference>
<dbReference type="GO" id="GO:0007018">
    <property type="term" value="P:microtubule-based movement"/>
    <property type="evidence" value="ECO:0007669"/>
    <property type="project" value="InterPro"/>
</dbReference>
<keyword evidence="2 5" id="KW-0547">Nucleotide-binding</keyword>
<comment type="subcellular location">
    <subcellularLocation>
        <location evidence="1">Cytoplasm</location>
        <location evidence="1">Cytoskeleton</location>
    </subcellularLocation>
</comment>
<name>A0A7R9GZP6_TIMPO</name>
<dbReference type="PROSITE" id="PS50067">
    <property type="entry name" value="KINESIN_MOTOR_2"/>
    <property type="match status" value="1"/>
</dbReference>
<dbReference type="InterPro" id="IPR027640">
    <property type="entry name" value="Kinesin-like_fam"/>
</dbReference>